<name>A0A2T3Z187_TRIA4</name>
<dbReference type="InterPro" id="IPR011990">
    <property type="entry name" value="TPR-like_helical_dom_sf"/>
</dbReference>
<protein>
    <recommendedName>
        <fullName evidence="3">Tetratricopeptide repeat protein</fullName>
    </recommendedName>
</protein>
<proteinExistence type="predicted"/>
<accession>A0A2T3Z187</accession>
<keyword evidence="2" id="KW-1185">Reference proteome</keyword>
<sequence>MDTEEFHIDAKLKSFCNEASEEDIQALVAELHEDPINDDEIELYIYLHFLHFQKSKDTKHLEKAIQLVEEWVAVTPSSHPDYNRRYSLLNTVTIRGHPCQAIKGDIEDMALEEPGREKPATDEISIQLEHLRERELSLYETFKQHGRLEDLEEAIETGELAMSIAGDSIPPFMSLSLAILFSDRFEMTGSMTDLDRAIGIARNAVDAVLHDNPQQAAFVGSLGQVLGVRLEQTGSMDDIDQVITMINKAVDATPHDHPLQWMQLHNLSALLSLRFDQIGSIDDLNRGVSAARDAVNRMPHGHPHHTACLTNLRNWLSR</sequence>
<organism evidence="1 2">
    <name type="scientific">Trichoderma asperellum (strain ATCC 204424 / CBS 433.97 / NBRC 101777)</name>
    <dbReference type="NCBI Taxonomy" id="1042311"/>
    <lineage>
        <taxon>Eukaryota</taxon>
        <taxon>Fungi</taxon>
        <taxon>Dikarya</taxon>
        <taxon>Ascomycota</taxon>
        <taxon>Pezizomycotina</taxon>
        <taxon>Sordariomycetes</taxon>
        <taxon>Hypocreomycetidae</taxon>
        <taxon>Hypocreales</taxon>
        <taxon>Hypocreaceae</taxon>
        <taxon>Trichoderma</taxon>
    </lineage>
</organism>
<dbReference type="Proteomes" id="UP000240493">
    <property type="component" value="Unassembled WGS sequence"/>
</dbReference>
<evidence type="ECO:0008006" key="3">
    <source>
        <dbReference type="Google" id="ProtNLM"/>
    </source>
</evidence>
<dbReference type="OrthoDB" id="4898857at2759"/>
<evidence type="ECO:0000313" key="2">
    <source>
        <dbReference type="Proteomes" id="UP000240493"/>
    </source>
</evidence>
<evidence type="ECO:0000313" key="1">
    <source>
        <dbReference type="EMBL" id="PTB38579.1"/>
    </source>
</evidence>
<gene>
    <name evidence="1" type="ORF">M441DRAFT_70948</name>
</gene>
<dbReference type="STRING" id="1042311.A0A2T3Z187"/>
<reference evidence="1 2" key="1">
    <citation type="submission" date="2016-07" db="EMBL/GenBank/DDBJ databases">
        <title>Multiple horizontal gene transfer events from other fungi enriched the ability of initially mycotrophic Trichoderma (Ascomycota) to feed on dead plant biomass.</title>
        <authorList>
            <consortium name="DOE Joint Genome Institute"/>
            <person name="Aerts A."/>
            <person name="Atanasova L."/>
            <person name="Chenthamara K."/>
            <person name="Zhang J."/>
            <person name="Grujic M."/>
            <person name="Henrissat B."/>
            <person name="Kuo A."/>
            <person name="Salamov A."/>
            <person name="Lipzen A."/>
            <person name="Labutti K."/>
            <person name="Barry K."/>
            <person name="Miao Y."/>
            <person name="Rahimi M.J."/>
            <person name="Shen Q."/>
            <person name="Grigoriev I.V."/>
            <person name="Kubicek C.P."/>
            <person name="Druzhinina I.S."/>
        </authorList>
    </citation>
    <scope>NUCLEOTIDE SEQUENCE [LARGE SCALE GENOMIC DNA]</scope>
    <source>
        <strain evidence="1 2">CBS 433.97</strain>
    </source>
</reference>
<dbReference type="AlphaFoldDB" id="A0A2T3Z187"/>
<dbReference type="EMBL" id="KZ679265">
    <property type="protein sequence ID" value="PTB38579.1"/>
    <property type="molecule type" value="Genomic_DNA"/>
</dbReference>
<dbReference type="Gene3D" id="1.25.40.10">
    <property type="entry name" value="Tetratricopeptide repeat domain"/>
    <property type="match status" value="1"/>
</dbReference>